<dbReference type="GO" id="GO:0003735">
    <property type="term" value="F:structural constituent of ribosome"/>
    <property type="evidence" value="ECO:0007669"/>
    <property type="project" value="TreeGrafter"/>
</dbReference>
<dbReference type="InterPro" id="IPR021036">
    <property type="entry name" value="Ribosomal_mS45"/>
</dbReference>
<evidence type="ECO:0000313" key="1">
    <source>
        <dbReference type="EMBL" id="KAH7308540.1"/>
    </source>
</evidence>
<dbReference type="AlphaFoldDB" id="A0A8K0WMC2"/>
<protein>
    <submittedName>
        <fullName evidence="1">Eukaryotic mitochondrial regulator protein-domain-containing protein</fullName>
    </submittedName>
</protein>
<dbReference type="GO" id="GO:0005763">
    <property type="term" value="C:mitochondrial small ribosomal subunit"/>
    <property type="evidence" value="ECO:0007669"/>
    <property type="project" value="TreeGrafter"/>
</dbReference>
<organism evidence="1 2">
    <name type="scientific">Stachybotrys elegans</name>
    <dbReference type="NCBI Taxonomy" id="80388"/>
    <lineage>
        <taxon>Eukaryota</taxon>
        <taxon>Fungi</taxon>
        <taxon>Dikarya</taxon>
        <taxon>Ascomycota</taxon>
        <taxon>Pezizomycotina</taxon>
        <taxon>Sordariomycetes</taxon>
        <taxon>Hypocreomycetidae</taxon>
        <taxon>Hypocreales</taxon>
        <taxon>Stachybotryaceae</taxon>
        <taxon>Stachybotrys</taxon>
    </lineage>
</organism>
<proteinExistence type="predicted"/>
<keyword evidence="2" id="KW-1185">Reference proteome</keyword>
<name>A0A8K0WMC2_9HYPO</name>
<accession>A0A8K0WMC2</accession>
<sequence length="322" mass="36547">MPPRVRAPALTPSLLEACPHHASSSRAAAAPLSRGFSTTACRERMTKGRFKMFQQLARVDMQPYRDAPDRYTYLGPFVDQPFPNNPLFRSQSVLSDMLKDVIYTRVVEEGQPLKVVSAELGVDVRRVAAVIRLREVENQFKAEGKKLATPYAKAVMKMLPKTHYDENEAVVHEPINEITVHEWTKRQLFVPTSESRHFTREDAAKAFSEDLLSADGRSAHQNRIKMEKKVLRGTERDVAAAEFRTAAQREEEKFARRLQKAKELEDSLTKRFSTDRFEFRIKTINAETVGVNGRSPTAVGWRYGAPHEDRKKGLVKIPSAVP</sequence>
<comment type="caution">
    <text evidence="1">The sequence shown here is derived from an EMBL/GenBank/DDBJ whole genome shotgun (WGS) entry which is preliminary data.</text>
</comment>
<dbReference type="Proteomes" id="UP000813444">
    <property type="component" value="Unassembled WGS sequence"/>
</dbReference>
<dbReference type="EMBL" id="JAGPNK010000015">
    <property type="protein sequence ID" value="KAH7308540.1"/>
    <property type="molecule type" value="Genomic_DNA"/>
</dbReference>
<dbReference type="GO" id="GO:0032543">
    <property type="term" value="P:mitochondrial translation"/>
    <property type="evidence" value="ECO:0007669"/>
    <property type="project" value="TreeGrafter"/>
</dbReference>
<gene>
    <name evidence="1" type="ORF">B0I35DRAFT_442164</name>
</gene>
<dbReference type="Pfam" id="PF12298">
    <property type="entry name" value="Bot1p"/>
    <property type="match status" value="1"/>
</dbReference>
<dbReference type="PANTHER" id="PTHR28158">
    <property type="entry name" value="37S RIBOSOMAL PROTEIN S35, MITOCHONDRIAL"/>
    <property type="match status" value="1"/>
</dbReference>
<evidence type="ECO:0000313" key="2">
    <source>
        <dbReference type="Proteomes" id="UP000813444"/>
    </source>
</evidence>
<reference evidence="1" key="1">
    <citation type="journal article" date="2021" name="Nat. Commun.">
        <title>Genetic determinants of endophytism in the Arabidopsis root mycobiome.</title>
        <authorList>
            <person name="Mesny F."/>
            <person name="Miyauchi S."/>
            <person name="Thiergart T."/>
            <person name="Pickel B."/>
            <person name="Atanasova L."/>
            <person name="Karlsson M."/>
            <person name="Huettel B."/>
            <person name="Barry K.W."/>
            <person name="Haridas S."/>
            <person name="Chen C."/>
            <person name="Bauer D."/>
            <person name="Andreopoulos W."/>
            <person name="Pangilinan J."/>
            <person name="LaButti K."/>
            <person name="Riley R."/>
            <person name="Lipzen A."/>
            <person name="Clum A."/>
            <person name="Drula E."/>
            <person name="Henrissat B."/>
            <person name="Kohler A."/>
            <person name="Grigoriev I.V."/>
            <person name="Martin F.M."/>
            <person name="Hacquard S."/>
        </authorList>
    </citation>
    <scope>NUCLEOTIDE SEQUENCE</scope>
    <source>
        <strain evidence="1">MPI-CAGE-CH-0235</strain>
    </source>
</reference>
<dbReference type="OrthoDB" id="10052321at2759"/>
<dbReference type="PANTHER" id="PTHR28158:SF1">
    <property type="entry name" value="SMALL RIBOSOMAL SUBUNIT PROTEIN MS45"/>
    <property type="match status" value="1"/>
</dbReference>